<sequence length="197" mass="23377">MKKLNRLIPFSLCFLFLWSCSNNSTNFSDNKQSTKIYHLQDTHFAKFYVLNNYRDNEECIKYIFEFASDKKGWVFILTDKNQVEFEANGLNNINTTKQCFSFSRSNSSLKNNSIRVNFLQNTPLSFSVEEKENQKQLKAAFSTLTVNTVQNFLDYAEKDQAKKQTETYTYLLLNKNNQQKMKLNYHEYGDWFEVEIF</sequence>
<accession>A0A563D7B6</accession>
<evidence type="ECO:0000313" key="2">
    <source>
        <dbReference type="EMBL" id="TWP26116.1"/>
    </source>
</evidence>
<dbReference type="EMBL" id="SELH01000026">
    <property type="protein sequence ID" value="TWP26116.1"/>
    <property type="molecule type" value="Genomic_DNA"/>
</dbReference>
<proteinExistence type="predicted"/>
<evidence type="ECO:0000256" key="1">
    <source>
        <dbReference type="SAM" id="SignalP"/>
    </source>
</evidence>
<evidence type="ECO:0000313" key="3">
    <source>
        <dbReference type="Proteomes" id="UP000319499"/>
    </source>
</evidence>
<feature type="chain" id="PRO_5022114319" description="Lipoprotein" evidence="1">
    <location>
        <begin position="25"/>
        <end position="197"/>
    </location>
</feature>
<dbReference type="AlphaFoldDB" id="A0A563D7B6"/>
<comment type="caution">
    <text evidence="2">The sequence shown here is derived from an EMBL/GenBank/DDBJ whole genome shotgun (WGS) entry which is preliminary data.</text>
</comment>
<gene>
    <name evidence="2" type="ORF">ETU09_10455</name>
</gene>
<name>A0A563D7B6_9FLAO</name>
<evidence type="ECO:0008006" key="4">
    <source>
        <dbReference type="Google" id="ProtNLM"/>
    </source>
</evidence>
<organism evidence="2 3">
    <name type="scientific">Apibacter muscae</name>
    <dbReference type="NCBI Taxonomy" id="2509004"/>
    <lineage>
        <taxon>Bacteria</taxon>
        <taxon>Pseudomonadati</taxon>
        <taxon>Bacteroidota</taxon>
        <taxon>Flavobacteriia</taxon>
        <taxon>Flavobacteriales</taxon>
        <taxon>Weeksellaceae</taxon>
        <taxon>Apibacter</taxon>
    </lineage>
</organism>
<keyword evidence="1" id="KW-0732">Signal</keyword>
<protein>
    <recommendedName>
        <fullName evidence="4">Lipoprotein</fullName>
    </recommendedName>
</protein>
<dbReference type="Proteomes" id="UP000319499">
    <property type="component" value="Unassembled WGS sequence"/>
</dbReference>
<feature type="signal peptide" evidence="1">
    <location>
        <begin position="1"/>
        <end position="24"/>
    </location>
</feature>
<reference evidence="2 3" key="1">
    <citation type="submission" date="2019-02" db="EMBL/GenBank/DDBJ databases">
        <title>Apibacter muscae sp. nov.: a novel member of the house fly microbiota.</title>
        <authorList>
            <person name="Park R."/>
        </authorList>
    </citation>
    <scope>NUCLEOTIDE SEQUENCE [LARGE SCALE GENOMIC DNA]</scope>
    <source>
        <strain evidence="2 3">AL1</strain>
    </source>
</reference>
<keyword evidence="3" id="KW-1185">Reference proteome</keyword>
<dbReference type="RefSeq" id="WP_146293514.1">
    <property type="nucleotide sequence ID" value="NZ_SELH01000026.1"/>
</dbReference>
<dbReference type="OrthoDB" id="1463995at2"/>